<reference evidence="1 2" key="1">
    <citation type="submission" date="2015-09" db="EMBL/GenBank/DDBJ databases">
        <authorList>
            <consortium name="Pathogen Informatics"/>
        </authorList>
    </citation>
    <scope>NUCLEOTIDE SEQUENCE [LARGE SCALE GENOMIC DNA]</scope>
    <source>
        <strain evidence="1 2">2789STDY5834847</strain>
    </source>
</reference>
<evidence type="ECO:0000313" key="1">
    <source>
        <dbReference type="EMBL" id="CUO76152.1"/>
    </source>
</evidence>
<dbReference type="AlphaFoldDB" id="A0A174HMG7"/>
<sequence>MIMAQNAFYPEDVLIEKMESGEYGWLDYVNHFSAEWQDELAEYCTERALEINDASAEQFVHYKSEQLEAAMESGEA</sequence>
<dbReference type="EMBL" id="CZAF01000004">
    <property type="protein sequence ID" value="CUO76152.1"/>
    <property type="molecule type" value="Genomic_DNA"/>
</dbReference>
<name>A0A174HMG7_BACUN</name>
<evidence type="ECO:0000313" key="2">
    <source>
        <dbReference type="Proteomes" id="UP000095614"/>
    </source>
</evidence>
<organism evidence="1 2">
    <name type="scientific">Bacteroides uniformis</name>
    <dbReference type="NCBI Taxonomy" id="820"/>
    <lineage>
        <taxon>Bacteria</taxon>
        <taxon>Pseudomonadati</taxon>
        <taxon>Bacteroidota</taxon>
        <taxon>Bacteroidia</taxon>
        <taxon>Bacteroidales</taxon>
        <taxon>Bacteroidaceae</taxon>
        <taxon>Bacteroides</taxon>
    </lineage>
</organism>
<protein>
    <submittedName>
        <fullName evidence="1">Uncharacterized protein</fullName>
    </submittedName>
</protein>
<dbReference type="Proteomes" id="UP000095614">
    <property type="component" value="Unassembled WGS sequence"/>
</dbReference>
<gene>
    <name evidence="1" type="ORF">ERS852462_01459</name>
</gene>
<proteinExistence type="predicted"/>
<accession>A0A174HMG7</accession>